<protein>
    <submittedName>
        <fullName evidence="2">Uncharacterized protein</fullName>
    </submittedName>
</protein>
<sequence length="288" mass="33368">MPDKSYPFPTYSGLLEPKHYKQIGTAIWLFLWFVSSTTKDIERDGTTWGVVLGNKPIKIPEIVEKFGVTERTVRTWIKTLEEHEYIRVTRAPQGLIFTVRNSKKFRNKQPESSEENFRSVDGDRKKITDQKGSDRKNFSERSEENFRSNKDITRIHNTTTTDSTESETERFENVFQAYCRIHGKLDIHVKALDVTAMQQMIALGVPTSLIIRVMETIYQERGGKARAFSYYRDAILEAWETEKAITSPSKGTVALGSPSPQREVRSKKQRELDDLRRRAEEARKREQG</sequence>
<dbReference type="OrthoDB" id="1821976at2"/>
<feature type="compositionally biased region" description="Basic and acidic residues" evidence="1">
    <location>
        <begin position="262"/>
        <end position="288"/>
    </location>
</feature>
<evidence type="ECO:0000256" key="1">
    <source>
        <dbReference type="SAM" id="MobiDB-lite"/>
    </source>
</evidence>
<accession>A0A559IZH0</accession>
<feature type="region of interest" description="Disordered" evidence="1">
    <location>
        <begin position="247"/>
        <end position="288"/>
    </location>
</feature>
<dbReference type="EMBL" id="VNJK01000001">
    <property type="protein sequence ID" value="TVX93020.1"/>
    <property type="molecule type" value="Genomic_DNA"/>
</dbReference>
<feature type="compositionally biased region" description="Basic and acidic residues" evidence="1">
    <location>
        <begin position="108"/>
        <end position="154"/>
    </location>
</feature>
<dbReference type="Proteomes" id="UP000318102">
    <property type="component" value="Unassembled WGS sequence"/>
</dbReference>
<name>A0A559IZH0_9BACL</name>
<comment type="caution">
    <text evidence="2">The sequence shown here is derived from an EMBL/GenBank/DDBJ whole genome shotgun (WGS) entry which is preliminary data.</text>
</comment>
<dbReference type="SUPFAM" id="SSF46785">
    <property type="entry name" value="Winged helix' DNA-binding domain"/>
    <property type="match status" value="1"/>
</dbReference>
<evidence type="ECO:0000313" key="3">
    <source>
        <dbReference type="Proteomes" id="UP000318102"/>
    </source>
</evidence>
<dbReference type="AlphaFoldDB" id="A0A559IZH0"/>
<reference evidence="2 3" key="1">
    <citation type="submission" date="2019-07" db="EMBL/GenBank/DDBJ databases">
        <authorList>
            <person name="Kim J."/>
        </authorList>
    </citation>
    <scope>NUCLEOTIDE SEQUENCE [LARGE SCALE GENOMIC DNA]</scope>
    <source>
        <strain evidence="2 3">N4</strain>
    </source>
</reference>
<keyword evidence="3" id="KW-1185">Reference proteome</keyword>
<gene>
    <name evidence="2" type="ORF">FPZ44_08085</name>
</gene>
<proteinExistence type="predicted"/>
<feature type="region of interest" description="Disordered" evidence="1">
    <location>
        <begin position="107"/>
        <end position="166"/>
    </location>
</feature>
<dbReference type="RefSeq" id="WP_144989094.1">
    <property type="nucleotide sequence ID" value="NZ_VNJK01000001.1"/>
</dbReference>
<dbReference type="InterPro" id="IPR036390">
    <property type="entry name" value="WH_DNA-bd_sf"/>
</dbReference>
<evidence type="ECO:0000313" key="2">
    <source>
        <dbReference type="EMBL" id="TVX93020.1"/>
    </source>
</evidence>
<organism evidence="2 3">
    <name type="scientific">Paenibacillus agilis</name>
    <dbReference type="NCBI Taxonomy" id="3020863"/>
    <lineage>
        <taxon>Bacteria</taxon>
        <taxon>Bacillati</taxon>
        <taxon>Bacillota</taxon>
        <taxon>Bacilli</taxon>
        <taxon>Bacillales</taxon>
        <taxon>Paenibacillaceae</taxon>
        <taxon>Paenibacillus</taxon>
    </lineage>
</organism>